<evidence type="ECO:0000313" key="1">
    <source>
        <dbReference type="EMBL" id="QTA91503.1"/>
    </source>
</evidence>
<keyword evidence="2" id="KW-1185">Reference proteome</keyword>
<dbReference type="AlphaFoldDB" id="A0A975BUG8"/>
<accession>A0A975BUG8</accession>
<organism evidence="1 2">
    <name type="scientific">Desulfonema magnum</name>
    <dbReference type="NCBI Taxonomy" id="45655"/>
    <lineage>
        <taxon>Bacteria</taxon>
        <taxon>Pseudomonadati</taxon>
        <taxon>Thermodesulfobacteriota</taxon>
        <taxon>Desulfobacteria</taxon>
        <taxon>Desulfobacterales</taxon>
        <taxon>Desulfococcaceae</taxon>
        <taxon>Desulfonema</taxon>
    </lineage>
</organism>
<sequence length="183" mass="21322">MSIPQSPKPAKLVIGLFMKEKSLLSSVTDELTRQFGLVDMVSSWIPFNYTTYYESETGTPLFRRVLTFNKLIKQSFLADIKHKTNAIELKYSKNNNRRVNIDPGYMLHERFVLATGKNFTHRIYIGKGIYADLTLIYTKGSFQKLPWTYPDYADKNMLTYLGRVRDRYIKDLKPQFPVKTSDV</sequence>
<dbReference type="RefSeq" id="WP_207679257.1">
    <property type="nucleotide sequence ID" value="NZ_CP061800.1"/>
</dbReference>
<dbReference type="InterPro" id="IPR025529">
    <property type="entry name" value="DUF4416"/>
</dbReference>
<gene>
    <name evidence="1" type="ORF">dnm_075710</name>
</gene>
<proteinExistence type="predicted"/>
<reference evidence="1" key="1">
    <citation type="journal article" date="2021" name="Microb. Physiol.">
        <title>Proteogenomic Insights into the Physiology of Marine, Sulfate-Reducing, Filamentous Desulfonema limicola and Desulfonema magnum.</title>
        <authorList>
            <person name="Schnaars V."/>
            <person name="Wohlbrand L."/>
            <person name="Scheve S."/>
            <person name="Hinrichs C."/>
            <person name="Reinhardt R."/>
            <person name="Rabus R."/>
        </authorList>
    </citation>
    <scope>NUCLEOTIDE SEQUENCE</scope>
    <source>
        <strain evidence="1">4be13</strain>
    </source>
</reference>
<evidence type="ECO:0000313" key="2">
    <source>
        <dbReference type="Proteomes" id="UP000663722"/>
    </source>
</evidence>
<dbReference type="KEGG" id="dmm:dnm_075710"/>
<dbReference type="EMBL" id="CP061800">
    <property type="protein sequence ID" value="QTA91503.1"/>
    <property type="molecule type" value="Genomic_DNA"/>
</dbReference>
<dbReference type="Proteomes" id="UP000663722">
    <property type="component" value="Chromosome"/>
</dbReference>
<name>A0A975BUG8_9BACT</name>
<dbReference type="Pfam" id="PF14385">
    <property type="entry name" value="DUF4416"/>
    <property type="match status" value="1"/>
</dbReference>
<protein>
    <submittedName>
        <fullName evidence="1">DUF4416</fullName>
    </submittedName>
</protein>